<sequence>MAKIELKHISKKFKDETIIQDLNLTIKDGSFTVLVGPSGCGKSTTLRMIAGLEKASGGEIWIGGECVNDTAPGLRDVAMVFQNYALYPTMSVRGNIEFGLKNRGVAKSEREALVNDISEIVGLKPHLDKKPQSLSGGQRQRVALARAMVKKPKVFILDEPLSNLDAKLRNQMRTELIQLHRRLGTTFVYVTHDQVEAMSMGDEIVVMNGGVIQQAESPLKLYHDPANLFTAQFIGTPAMNMMNIRDVRGLGLTAGEQVGFVGFRPEQAHIQEAGMIGDGYKLEGEIITRESLGAENIYQIQSRTGIFFVKTFLEPLVEDAQVTVVVPYDQLYYFAPNGERLRGISARAAGGNVT</sequence>
<comment type="caution">
    <text evidence="8">The sequence shown here is derived from an EMBL/GenBank/DDBJ whole genome shotgun (WGS) entry which is preliminary data.</text>
</comment>
<evidence type="ECO:0000256" key="2">
    <source>
        <dbReference type="ARBA" id="ARBA00022475"/>
    </source>
</evidence>
<keyword evidence="1" id="KW-0813">Transport</keyword>
<protein>
    <submittedName>
        <fullName evidence="8">ABC transporter ATP-binding protein</fullName>
    </submittedName>
</protein>
<dbReference type="InterPro" id="IPR008995">
    <property type="entry name" value="Mo/tungstate-bd_C_term_dom"/>
</dbReference>
<dbReference type="GO" id="GO:0008643">
    <property type="term" value="P:carbohydrate transport"/>
    <property type="evidence" value="ECO:0007669"/>
    <property type="project" value="InterPro"/>
</dbReference>
<dbReference type="GO" id="GO:0005524">
    <property type="term" value="F:ATP binding"/>
    <property type="evidence" value="ECO:0007669"/>
    <property type="project" value="UniProtKB-KW"/>
</dbReference>
<proteinExistence type="predicted"/>
<keyword evidence="5" id="KW-1278">Translocase</keyword>
<evidence type="ECO:0000256" key="4">
    <source>
        <dbReference type="ARBA" id="ARBA00022840"/>
    </source>
</evidence>
<dbReference type="GO" id="GO:0055052">
    <property type="term" value="C:ATP-binding cassette (ABC) transporter complex, substrate-binding subunit-containing"/>
    <property type="evidence" value="ECO:0007669"/>
    <property type="project" value="TreeGrafter"/>
</dbReference>
<dbReference type="PROSITE" id="PS00211">
    <property type="entry name" value="ABC_TRANSPORTER_1"/>
    <property type="match status" value="1"/>
</dbReference>
<keyword evidence="4 8" id="KW-0067">ATP-binding</keyword>
<evidence type="ECO:0000256" key="6">
    <source>
        <dbReference type="ARBA" id="ARBA00023136"/>
    </source>
</evidence>
<dbReference type="InterPro" id="IPR027417">
    <property type="entry name" value="P-loop_NTPase"/>
</dbReference>
<dbReference type="Gene3D" id="2.40.50.140">
    <property type="entry name" value="Nucleic acid-binding proteins"/>
    <property type="match status" value="1"/>
</dbReference>
<gene>
    <name evidence="8" type="ORF">DL346_17510</name>
</gene>
<dbReference type="Gene3D" id="3.40.50.300">
    <property type="entry name" value="P-loop containing nucleotide triphosphate hydrolases"/>
    <property type="match status" value="1"/>
</dbReference>
<keyword evidence="2" id="KW-1003">Cell membrane</keyword>
<dbReference type="Proteomes" id="UP000249260">
    <property type="component" value="Unassembled WGS sequence"/>
</dbReference>
<dbReference type="PROSITE" id="PS50893">
    <property type="entry name" value="ABC_TRANSPORTER_2"/>
    <property type="match status" value="1"/>
</dbReference>
<dbReference type="FunFam" id="3.40.50.300:FF:000042">
    <property type="entry name" value="Maltose/maltodextrin ABC transporter, ATP-binding protein"/>
    <property type="match status" value="1"/>
</dbReference>
<evidence type="ECO:0000256" key="3">
    <source>
        <dbReference type="ARBA" id="ARBA00022741"/>
    </source>
</evidence>
<evidence type="ECO:0000256" key="1">
    <source>
        <dbReference type="ARBA" id="ARBA00022448"/>
    </source>
</evidence>
<dbReference type="SMART" id="SM00382">
    <property type="entry name" value="AAA"/>
    <property type="match status" value="1"/>
</dbReference>
<accession>A0A328TXH3</accession>
<dbReference type="CDD" id="cd03301">
    <property type="entry name" value="ABC_MalK_N"/>
    <property type="match status" value="1"/>
</dbReference>
<dbReference type="Gene3D" id="2.40.50.100">
    <property type="match status" value="1"/>
</dbReference>
<reference evidence="8 9" key="1">
    <citation type="submission" date="2018-06" db="EMBL/GenBank/DDBJ databases">
        <title>Paenibacillus montanisoli sp. nov., isolated from mountain area soil.</title>
        <authorList>
            <person name="Wu M."/>
        </authorList>
    </citation>
    <scope>NUCLEOTIDE SEQUENCE [LARGE SCALE GENOMIC DNA]</scope>
    <source>
        <strain evidence="8 9">RA17</strain>
    </source>
</reference>
<evidence type="ECO:0000256" key="5">
    <source>
        <dbReference type="ARBA" id="ARBA00022967"/>
    </source>
</evidence>
<dbReference type="InterPro" id="IPR003593">
    <property type="entry name" value="AAA+_ATPase"/>
</dbReference>
<dbReference type="InterPro" id="IPR017871">
    <property type="entry name" value="ABC_transporter-like_CS"/>
</dbReference>
<dbReference type="PANTHER" id="PTHR43875">
    <property type="entry name" value="MALTODEXTRIN IMPORT ATP-BINDING PROTEIN MSMX"/>
    <property type="match status" value="1"/>
</dbReference>
<evidence type="ECO:0000313" key="8">
    <source>
        <dbReference type="EMBL" id="RAP75178.1"/>
    </source>
</evidence>
<name>A0A328TXH3_9BACL</name>
<evidence type="ECO:0000313" key="9">
    <source>
        <dbReference type="Proteomes" id="UP000249260"/>
    </source>
</evidence>
<feature type="domain" description="ABC transporter" evidence="7">
    <location>
        <begin position="4"/>
        <end position="234"/>
    </location>
</feature>
<dbReference type="Pfam" id="PF00005">
    <property type="entry name" value="ABC_tran"/>
    <property type="match status" value="1"/>
</dbReference>
<dbReference type="RefSeq" id="WP_112883442.1">
    <property type="nucleotide sequence ID" value="NZ_QLUW01000003.1"/>
</dbReference>
<dbReference type="GO" id="GO:0140359">
    <property type="term" value="F:ABC-type transporter activity"/>
    <property type="evidence" value="ECO:0007669"/>
    <property type="project" value="InterPro"/>
</dbReference>
<dbReference type="GO" id="GO:0016887">
    <property type="term" value="F:ATP hydrolysis activity"/>
    <property type="evidence" value="ECO:0007669"/>
    <property type="project" value="InterPro"/>
</dbReference>
<dbReference type="SUPFAM" id="SSF50331">
    <property type="entry name" value="MOP-like"/>
    <property type="match status" value="1"/>
</dbReference>
<dbReference type="InterPro" id="IPR012340">
    <property type="entry name" value="NA-bd_OB-fold"/>
</dbReference>
<dbReference type="PANTHER" id="PTHR43875:SF15">
    <property type="entry name" value="TREHALOSE IMPORT ATP-BINDING PROTEIN SUGC"/>
    <property type="match status" value="1"/>
</dbReference>
<dbReference type="InterPro" id="IPR047641">
    <property type="entry name" value="ABC_transpr_MalK/UgpC-like"/>
</dbReference>
<dbReference type="AlphaFoldDB" id="A0A328TXH3"/>
<evidence type="ECO:0000259" key="7">
    <source>
        <dbReference type="PROSITE" id="PS50893"/>
    </source>
</evidence>
<organism evidence="8 9">
    <name type="scientific">Paenibacillus montanisoli</name>
    <dbReference type="NCBI Taxonomy" id="2081970"/>
    <lineage>
        <taxon>Bacteria</taxon>
        <taxon>Bacillati</taxon>
        <taxon>Bacillota</taxon>
        <taxon>Bacilli</taxon>
        <taxon>Bacillales</taxon>
        <taxon>Paenibacillaceae</taxon>
        <taxon>Paenibacillus</taxon>
    </lineage>
</organism>
<dbReference type="InterPro" id="IPR015855">
    <property type="entry name" value="ABC_transpr_MalK-like"/>
</dbReference>
<keyword evidence="3" id="KW-0547">Nucleotide-binding</keyword>
<dbReference type="EMBL" id="QLUW01000003">
    <property type="protein sequence ID" value="RAP75178.1"/>
    <property type="molecule type" value="Genomic_DNA"/>
</dbReference>
<dbReference type="SUPFAM" id="SSF52540">
    <property type="entry name" value="P-loop containing nucleoside triphosphate hydrolases"/>
    <property type="match status" value="1"/>
</dbReference>
<keyword evidence="6" id="KW-0472">Membrane</keyword>
<dbReference type="InterPro" id="IPR003439">
    <property type="entry name" value="ABC_transporter-like_ATP-bd"/>
</dbReference>
<dbReference type="OrthoDB" id="9802264at2"/>
<keyword evidence="9" id="KW-1185">Reference proteome</keyword>